<dbReference type="InterPro" id="IPR011009">
    <property type="entry name" value="Kinase-like_dom_sf"/>
</dbReference>
<evidence type="ECO:0000259" key="1">
    <source>
        <dbReference type="Pfam" id="PF01636"/>
    </source>
</evidence>
<dbReference type="InParanoid" id="A0A2T3B7A3"/>
<gene>
    <name evidence="2" type="ORF">M430DRAFT_97333</name>
</gene>
<keyword evidence="3" id="KW-1185">Reference proteome</keyword>
<dbReference type="InterPro" id="IPR051678">
    <property type="entry name" value="AGP_Transferase"/>
</dbReference>
<dbReference type="Proteomes" id="UP000241818">
    <property type="component" value="Unassembled WGS sequence"/>
</dbReference>
<dbReference type="SUPFAM" id="SSF56112">
    <property type="entry name" value="Protein kinase-like (PK-like)"/>
    <property type="match status" value="1"/>
</dbReference>
<dbReference type="GeneID" id="36578106"/>
<organism evidence="2 3">
    <name type="scientific">Amorphotheca resinae ATCC 22711</name>
    <dbReference type="NCBI Taxonomy" id="857342"/>
    <lineage>
        <taxon>Eukaryota</taxon>
        <taxon>Fungi</taxon>
        <taxon>Dikarya</taxon>
        <taxon>Ascomycota</taxon>
        <taxon>Pezizomycotina</taxon>
        <taxon>Leotiomycetes</taxon>
        <taxon>Helotiales</taxon>
        <taxon>Amorphothecaceae</taxon>
        <taxon>Amorphotheca</taxon>
    </lineage>
</organism>
<dbReference type="RefSeq" id="XP_024722804.1">
    <property type="nucleotide sequence ID" value="XM_024870025.1"/>
</dbReference>
<dbReference type="Pfam" id="PF01636">
    <property type="entry name" value="APH"/>
    <property type="match status" value="1"/>
</dbReference>
<name>A0A2T3B7A3_AMORE</name>
<dbReference type="EMBL" id="KZ679008">
    <property type="protein sequence ID" value="PSS22758.1"/>
    <property type="molecule type" value="Genomic_DNA"/>
</dbReference>
<dbReference type="STRING" id="857342.A0A2T3B7A3"/>
<dbReference type="AlphaFoldDB" id="A0A2T3B7A3"/>
<sequence>METTLPLIKGKITLQEALEEDNDILQELSLPKKRFDFWLYLFKHRSEITEIVSRHLGIPKASFRVGEVEEWIHGSFNACIPIYITDRSWNLPQRAIIRFPLPYKVGETFQPGNVDEKLRCEAATYLWLQRNCPAIPTPKLLGFGFPGTQSFTALENERFYNRILWYFRRATLWISGDTLSPYFAHPRQHLLDVGYLVIEHVSEGKMLSESWDEHRHDPNRRMNLFRDLSRIMLSLAKLPLPRIGSWTIDNRGILSLTNRPLTFLLHQLENNQIPTDIPRDLTYTSVEPYLLDLIACQDNRLRHQPNAIHDKADGEDQLAALTAMRALLPKFTDRNLRHGPFITTLTDFHQSNIFVDENWHITCLIDLEWSCIRPIEMLSPPSWISNRHIDGIIDTHLADYTAAHREFMNAFEHEERALHSSDSYTRILWKGWNTGRFWYAQALDCPSALYALFLCHIQPRFDEGDTDQFSRVVMPYWDLDAEVFIERKVEEQRLYHDRVREMFGTASLKGGDGKGEGR</sequence>
<evidence type="ECO:0000313" key="2">
    <source>
        <dbReference type="EMBL" id="PSS22758.1"/>
    </source>
</evidence>
<dbReference type="PANTHER" id="PTHR21310:SF37">
    <property type="entry name" value="AMINOGLYCOSIDE PHOSPHOTRANSFERASE DOMAIN-CONTAINING PROTEIN"/>
    <property type="match status" value="1"/>
</dbReference>
<dbReference type="OrthoDB" id="3645574at2759"/>
<evidence type="ECO:0000313" key="3">
    <source>
        <dbReference type="Proteomes" id="UP000241818"/>
    </source>
</evidence>
<dbReference type="InterPro" id="IPR002575">
    <property type="entry name" value="Aminoglycoside_PTrfase"/>
</dbReference>
<accession>A0A2T3B7A3</accession>
<proteinExistence type="predicted"/>
<reference evidence="2 3" key="1">
    <citation type="journal article" date="2018" name="New Phytol.">
        <title>Comparative genomics and transcriptomics depict ericoid mycorrhizal fungi as versatile saprotrophs and plant mutualists.</title>
        <authorList>
            <person name="Martino E."/>
            <person name="Morin E."/>
            <person name="Grelet G.A."/>
            <person name="Kuo A."/>
            <person name="Kohler A."/>
            <person name="Daghino S."/>
            <person name="Barry K.W."/>
            <person name="Cichocki N."/>
            <person name="Clum A."/>
            <person name="Dockter R.B."/>
            <person name="Hainaut M."/>
            <person name="Kuo R.C."/>
            <person name="LaButti K."/>
            <person name="Lindahl B.D."/>
            <person name="Lindquist E.A."/>
            <person name="Lipzen A."/>
            <person name="Khouja H.R."/>
            <person name="Magnuson J."/>
            <person name="Murat C."/>
            <person name="Ohm R.A."/>
            <person name="Singer S.W."/>
            <person name="Spatafora J.W."/>
            <person name="Wang M."/>
            <person name="Veneault-Fourrey C."/>
            <person name="Henrissat B."/>
            <person name="Grigoriev I.V."/>
            <person name="Martin F.M."/>
            <person name="Perotto S."/>
        </authorList>
    </citation>
    <scope>NUCLEOTIDE SEQUENCE [LARGE SCALE GENOMIC DNA]</scope>
    <source>
        <strain evidence="2 3">ATCC 22711</strain>
    </source>
</reference>
<feature type="domain" description="Aminoglycoside phosphotransferase" evidence="1">
    <location>
        <begin position="299"/>
        <end position="374"/>
    </location>
</feature>
<dbReference type="PANTHER" id="PTHR21310">
    <property type="entry name" value="AMINOGLYCOSIDE PHOSPHOTRANSFERASE-RELATED-RELATED"/>
    <property type="match status" value="1"/>
</dbReference>
<protein>
    <recommendedName>
        <fullName evidence="1">Aminoglycoside phosphotransferase domain-containing protein</fullName>
    </recommendedName>
</protein>